<dbReference type="PANTHER" id="PTHR23252">
    <property type="entry name" value="INTIMAL THICKNESS RECEPTOR-RELATED"/>
    <property type="match status" value="1"/>
</dbReference>
<evidence type="ECO:0000259" key="3">
    <source>
        <dbReference type="Pfam" id="PF10192"/>
    </source>
</evidence>
<feature type="chain" id="PRO_5004903273" evidence="2">
    <location>
        <begin position="22"/>
        <end position="427"/>
    </location>
</feature>
<keyword evidence="1 4" id="KW-0812">Transmembrane</keyword>
<evidence type="ECO:0000256" key="2">
    <source>
        <dbReference type="SAM" id="SignalP"/>
    </source>
</evidence>
<dbReference type="GO" id="GO:0019236">
    <property type="term" value="P:response to pheromone"/>
    <property type="evidence" value="ECO:0007669"/>
    <property type="project" value="InterPro"/>
</dbReference>
<feature type="signal peptide" evidence="2">
    <location>
        <begin position="1"/>
        <end position="21"/>
    </location>
</feature>
<accession>W7X4A5</accession>
<dbReference type="InterPro" id="IPR019336">
    <property type="entry name" value="GPR180/TMEM145_TM"/>
</dbReference>
<evidence type="ECO:0000313" key="4">
    <source>
        <dbReference type="EMBL" id="EWS72262.1"/>
    </source>
</evidence>
<dbReference type="GeneID" id="24438388"/>
<dbReference type="RefSeq" id="XP_012655202.1">
    <property type="nucleotide sequence ID" value="XM_012799748.1"/>
</dbReference>
<evidence type="ECO:0000313" key="5">
    <source>
        <dbReference type="Proteomes" id="UP000009168"/>
    </source>
</evidence>
<feature type="transmembrane region" description="Helical" evidence="1">
    <location>
        <begin position="245"/>
        <end position="266"/>
    </location>
</feature>
<dbReference type="GO" id="GO:0007186">
    <property type="term" value="P:G protein-coupled receptor signaling pathway"/>
    <property type="evidence" value="ECO:0007669"/>
    <property type="project" value="InterPro"/>
</dbReference>
<feature type="transmembrane region" description="Helical" evidence="1">
    <location>
        <begin position="387"/>
        <end position="405"/>
    </location>
</feature>
<feature type="transmembrane region" description="Helical" evidence="1">
    <location>
        <begin position="278"/>
        <end position="296"/>
    </location>
</feature>
<protein>
    <submittedName>
        <fullName evidence="4">Rhodopsin-like GPCR transmembrane domain protein</fullName>
    </submittedName>
</protein>
<dbReference type="OrthoDB" id="429400at2759"/>
<feature type="domain" description="GPR180/TMEM145 transmembrane" evidence="3">
    <location>
        <begin position="183"/>
        <end position="399"/>
    </location>
</feature>
<dbReference type="Pfam" id="PF10192">
    <property type="entry name" value="GPR180-TMEM145_TM"/>
    <property type="match status" value="1"/>
</dbReference>
<dbReference type="AlphaFoldDB" id="W7X4A5"/>
<evidence type="ECO:0000256" key="1">
    <source>
        <dbReference type="SAM" id="Phobius"/>
    </source>
</evidence>
<proteinExistence type="predicted"/>
<dbReference type="InterPro" id="IPR047831">
    <property type="entry name" value="GPR180/TMEM145"/>
</dbReference>
<dbReference type="InParanoid" id="W7X4A5"/>
<gene>
    <name evidence="4" type="ORF">TTHERM_000313569</name>
</gene>
<feature type="transmembrane region" description="Helical" evidence="1">
    <location>
        <begin position="316"/>
        <end position="334"/>
    </location>
</feature>
<sequence>MICQILASLSLFLIFFTLAESKTISQSIRLSQLRRNDNLMYVTKFAADEGRSVFKARAIFESPVSGHNETRSVIEVGFAAIVDDQWKEDRNEVSCSNIRSKSSINNKFYMSPKASEHYSFEGALTSRRRRHVWFFVIHDCNNQLSNLYANKILLELEIYNVDKSHYPTDEGNFVLYYFILSGIFTYVFIRNLKILQERYKRNDEMDWPLCLLEISVGMWALANFFNFLHWLMYGYNGYGFFLFDLLSQIFSNLTSFIVTIMLILLSWGWTINTLSDDFYDILIPLAIILGVIQAMIVGLSKLTDDSFTKYHQYDGWAGYCVLIIRLGLCVYFAFGIKNTLRAAKEKVKEFIQQLGFFGILYFLAFPILLFISLFIAKYVQHKVIKNGIIILESVAILFLMFIFTSKKTQYYNISKQGNTLLPNYKTF</sequence>
<keyword evidence="2" id="KW-0732">Signal</keyword>
<keyword evidence="1" id="KW-1133">Transmembrane helix</keyword>
<organism evidence="4 5">
    <name type="scientific">Tetrahymena thermophila (strain SB210)</name>
    <dbReference type="NCBI Taxonomy" id="312017"/>
    <lineage>
        <taxon>Eukaryota</taxon>
        <taxon>Sar</taxon>
        <taxon>Alveolata</taxon>
        <taxon>Ciliophora</taxon>
        <taxon>Intramacronucleata</taxon>
        <taxon>Oligohymenophorea</taxon>
        <taxon>Hymenostomatida</taxon>
        <taxon>Tetrahymenina</taxon>
        <taxon>Tetrahymenidae</taxon>
        <taxon>Tetrahymena</taxon>
    </lineage>
</organism>
<dbReference type="EMBL" id="GG662498">
    <property type="protein sequence ID" value="EWS72262.1"/>
    <property type="molecule type" value="Genomic_DNA"/>
</dbReference>
<keyword evidence="5" id="KW-1185">Reference proteome</keyword>
<reference evidence="5" key="1">
    <citation type="journal article" date="2006" name="PLoS Biol.">
        <title>Macronuclear genome sequence of the ciliate Tetrahymena thermophila, a model eukaryote.</title>
        <authorList>
            <person name="Eisen J.A."/>
            <person name="Coyne R.S."/>
            <person name="Wu M."/>
            <person name="Wu D."/>
            <person name="Thiagarajan M."/>
            <person name="Wortman J.R."/>
            <person name="Badger J.H."/>
            <person name="Ren Q."/>
            <person name="Amedeo P."/>
            <person name="Jones K.M."/>
            <person name="Tallon L.J."/>
            <person name="Delcher A.L."/>
            <person name="Salzberg S.L."/>
            <person name="Silva J.C."/>
            <person name="Haas B.J."/>
            <person name="Majoros W.H."/>
            <person name="Farzad M."/>
            <person name="Carlton J.M."/>
            <person name="Smith R.K. Jr."/>
            <person name="Garg J."/>
            <person name="Pearlman R.E."/>
            <person name="Karrer K.M."/>
            <person name="Sun L."/>
            <person name="Manning G."/>
            <person name="Elde N.C."/>
            <person name="Turkewitz A.P."/>
            <person name="Asai D.J."/>
            <person name="Wilkes D.E."/>
            <person name="Wang Y."/>
            <person name="Cai H."/>
            <person name="Collins K."/>
            <person name="Stewart B.A."/>
            <person name="Lee S.R."/>
            <person name="Wilamowska K."/>
            <person name="Weinberg Z."/>
            <person name="Ruzzo W.L."/>
            <person name="Wloga D."/>
            <person name="Gaertig J."/>
            <person name="Frankel J."/>
            <person name="Tsao C.-C."/>
            <person name="Gorovsky M.A."/>
            <person name="Keeling P.J."/>
            <person name="Waller R.F."/>
            <person name="Patron N.J."/>
            <person name="Cherry J.M."/>
            <person name="Stover N.A."/>
            <person name="Krieger C.J."/>
            <person name="del Toro C."/>
            <person name="Ryder H.F."/>
            <person name="Williamson S.C."/>
            <person name="Barbeau R.A."/>
            <person name="Hamilton E.P."/>
            <person name="Orias E."/>
        </authorList>
    </citation>
    <scope>NUCLEOTIDE SEQUENCE [LARGE SCALE GENOMIC DNA]</scope>
    <source>
        <strain evidence="5">SB210</strain>
    </source>
</reference>
<dbReference type="PANTHER" id="PTHR23252:SF24">
    <property type="entry name" value="TRANSMEMBRANE PROTEIN 145"/>
    <property type="match status" value="1"/>
</dbReference>
<name>W7X4A5_TETTS</name>
<feature type="transmembrane region" description="Helical" evidence="1">
    <location>
        <begin position="173"/>
        <end position="189"/>
    </location>
</feature>
<feature type="transmembrane region" description="Helical" evidence="1">
    <location>
        <begin position="354"/>
        <end position="375"/>
    </location>
</feature>
<feature type="transmembrane region" description="Helical" evidence="1">
    <location>
        <begin position="210"/>
        <end position="233"/>
    </location>
</feature>
<dbReference type="KEGG" id="tet:TTHERM_000313569"/>
<dbReference type="Proteomes" id="UP000009168">
    <property type="component" value="Unassembled WGS sequence"/>
</dbReference>
<keyword evidence="1" id="KW-0472">Membrane</keyword>